<keyword evidence="1" id="KW-1071">Ligand-gated ion channel</keyword>
<dbReference type="Pfam" id="PF00027">
    <property type="entry name" value="cNMP_binding"/>
    <property type="match status" value="1"/>
</dbReference>
<dbReference type="SMART" id="SM00100">
    <property type="entry name" value="cNMP"/>
    <property type="match status" value="1"/>
</dbReference>
<dbReference type="Proteomes" id="UP001168552">
    <property type="component" value="Unassembled WGS sequence"/>
</dbReference>
<dbReference type="RefSeq" id="WP_320005106.1">
    <property type="nucleotide sequence ID" value="NZ_JAUHJS010000007.1"/>
</dbReference>
<keyword evidence="1" id="KW-0813">Transport</keyword>
<proteinExistence type="predicted"/>
<dbReference type="PROSITE" id="PS50042">
    <property type="entry name" value="CNMP_BINDING_3"/>
    <property type="match status" value="1"/>
</dbReference>
<keyword evidence="4" id="KW-1185">Reference proteome</keyword>
<evidence type="ECO:0000313" key="4">
    <source>
        <dbReference type="Proteomes" id="UP001168552"/>
    </source>
</evidence>
<reference evidence="3" key="1">
    <citation type="submission" date="2023-06" db="EMBL/GenBank/DDBJ databases">
        <title>Cytophagales bacterium Strain LB-30, isolated from soil.</title>
        <authorList>
            <person name="Liu B."/>
        </authorList>
    </citation>
    <scope>NUCLEOTIDE SEQUENCE</scope>
    <source>
        <strain evidence="3">LB-30</strain>
    </source>
</reference>
<dbReference type="Gene3D" id="2.60.120.10">
    <property type="entry name" value="Jelly Rolls"/>
    <property type="match status" value="1"/>
</dbReference>
<sequence>MINPFKKSYTSKELNMFRFLARVTLFEKLTHKEMALLVPMLHLRNFKQDDVVFFRNDPSYALYIIKHGRVSLNIDVHERMEPLTTIKSGQAFGDNSLLPKTRRIYNSIVLSETADIYVLPQVNLLEVFAQHPEIKAKMLESLAELYNSYTVNLFKAYKSSFGFFNLGHAYLSEAESDNSYK</sequence>
<dbReference type="SUPFAM" id="SSF51206">
    <property type="entry name" value="cAMP-binding domain-like"/>
    <property type="match status" value="1"/>
</dbReference>
<gene>
    <name evidence="3" type="ORF">QWY31_13750</name>
</gene>
<evidence type="ECO:0000256" key="1">
    <source>
        <dbReference type="ARBA" id="ARBA00023286"/>
    </source>
</evidence>
<organism evidence="3 4">
    <name type="scientific">Shiella aurantiaca</name>
    <dbReference type="NCBI Taxonomy" id="3058365"/>
    <lineage>
        <taxon>Bacteria</taxon>
        <taxon>Pseudomonadati</taxon>
        <taxon>Bacteroidota</taxon>
        <taxon>Cytophagia</taxon>
        <taxon>Cytophagales</taxon>
        <taxon>Shiellaceae</taxon>
        <taxon>Shiella</taxon>
    </lineage>
</organism>
<dbReference type="EMBL" id="JAUHJS010000007">
    <property type="protein sequence ID" value="MDN4166568.1"/>
    <property type="molecule type" value="Genomic_DNA"/>
</dbReference>
<evidence type="ECO:0000313" key="3">
    <source>
        <dbReference type="EMBL" id="MDN4166568.1"/>
    </source>
</evidence>
<feature type="domain" description="Cyclic nucleotide-binding" evidence="2">
    <location>
        <begin position="25"/>
        <end position="145"/>
    </location>
</feature>
<dbReference type="CDD" id="cd00038">
    <property type="entry name" value="CAP_ED"/>
    <property type="match status" value="1"/>
</dbReference>
<comment type="caution">
    <text evidence="3">The sequence shown here is derived from an EMBL/GenBank/DDBJ whole genome shotgun (WGS) entry which is preliminary data.</text>
</comment>
<protein>
    <submittedName>
        <fullName evidence="3">Cyclic nucleotide-binding domain-containing protein</fullName>
    </submittedName>
</protein>
<name>A0ABT8F848_9BACT</name>
<keyword evidence="1" id="KW-0407">Ion channel</keyword>
<dbReference type="InterPro" id="IPR018490">
    <property type="entry name" value="cNMP-bd_dom_sf"/>
</dbReference>
<keyword evidence="1" id="KW-0406">Ion transport</keyword>
<dbReference type="InterPro" id="IPR014710">
    <property type="entry name" value="RmlC-like_jellyroll"/>
</dbReference>
<evidence type="ECO:0000259" key="2">
    <source>
        <dbReference type="PROSITE" id="PS50042"/>
    </source>
</evidence>
<dbReference type="InterPro" id="IPR000595">
    <property type="entry name" value="cNMP-bd_dom"/>
</dbReference>
<accession>A0ABT8F848</accession>
<dbReference type="InterPro" id="IPR050866">
    <property type="entry name" value="CNG_cation_channel"/>
</dbReference>
<dbReference type="PANTHER" id="PTHR45638">
    <property type="entry name" value="CYCLIC NUCLEOTIDE-GATED CATION CHANNEL SUBUNIT A"/>
    <property type="match status" value="1"/>
</dbReference>
<dbReference type="PANTHER" id="PTHR45638:SF11">
    <property type="entry name" value="CYCLIC NUCLEOTIDE-GATED CATION CHANNEL SUBUNIT A"/>
    <property type="match status" value="1"/>
</dbReference>